<comment type="catalytic activity">
    <reaction evidence="13">
        <text>maleate(in) + 2-oxoglutarate(out) = maleate(out) + 2-oxoglutarate(in)</text>
        <dbReference type="Rhea" id="RHEA:71599"/>
        <dbReference type="ChEBI" id="CHEBI:16810"/>
        <dbReference type="ChEBI" id="CHEBI:30780"/>
    </reaction>
</comment>
<keyword evidence="5 16" id="KW-0812">Transmembrane</keyword>
<keyword evidence="7" id="KW-1133">Transmembrane helix</keyword>
<dbReference type="EMBL" id="GGMR01015415">
    <property type="protein sequence ID" value="MBY28034.1"/>
    <property type="molecule type" value="Transcribed_RNA"/>
</dbReference>
<accession>A0A2S2PF70</accession>
<dbReference type="Gene3D" id="1.50.40.10">
    <property type="entry name" value="Mitochondrial carrier domain"/>
    <property type="match status" value="1"/>
</dbReference>
<dbReference type="Pfam" id="PF00153">
    <property type="entry name" value="Mito_carr"/>
    <property type="match status" value="3"/>
</dbReference>
<evidence type="ECO:0000256" key="16">
    <source>
        <dbReference type="PROSITE-ProRule" id="PRU00282"/>
    </source>
</evidence>
<evidence type="ECO:0000256" key="6">
    <source>
        <dbReference type="ARBA" id="ARBA00022737"/>
    </source>
</evidence>
<name>A0A2S2PF70_SCHGA</name>
<keyword evidence="6" id="KW-0677">Repeat</keyword>
<evidence type="ECO:0000256" key="1">
    <source>
        <dbReference type="ARBA" id="ARBA00004141"/>
    </source>
</evidence>
<gene>
    <name evidence="18" type="primary">Slc25a11</name>
    <name evidence="18" type="ORF">g.6001</name>
</gene>
<evidence type="ECO:0000256" key="10">
    <source>
        <dbReference type="ARBA" id="ARBA00036491"/>
    </source>
</evidence>
<comment type="subcellular location">
    <subcellularLocation>
        <location evidence="1">Membrane</location>
        <topology evidence="1">Multi-pass membrane protein</topology>
    </subcellularLocation>
</comment>
<dbReference type="InterPro" id="IPR050391">
    <property type="entry name" value="Mito_Metabolite_Transporter"/>
</dbReference>
<comment type="catalytic activity">
    <reaction evidence="10">
        <text>(S)-malate(in) + 2-oxoglutarate(out) = (S)-malate(out) + 2-oxoglutarate(in)</text>
        <dbReference type="Rhea" id="RHEA:71587"/>
        <dbReference type="ChEBI" id="CHEBI:15589"/>
        <dbReference type="ChEBI" id="CHEBI:16810"/>
    </reaction>
</comment>
<dbReference type="InterPro" id="IPR023395">
    <property type="entry name" value="MCP_dom_sf"/>
</dbReference>
<keyword evidence="9 16" id="KW-0472">Membrane</keyword>
<evidence type="ECO:0000256" key="11">
    <source>
        <dbReference type="ARBA" id="ARBA00040264"/>
    </source>
</evidence>
<comment type="catalytic activity">
    <reaction evidence="14">
        <text>malonate(in) + 2-oxoglutarate(out) = malonate(out) + 2-oxoglutarate(in)</text>
        <dbReference type="Rhea" id="RHEA:71591"/>
        <dbReference type="ChEBI" id="CHEBI:15792"/>
        <dbReference type="ChEBI" id="CHEBI:16810"/>
    </reaction>
</comment>
<feature type="repeat" description="Solcar" evidence="16">
    <location>
        <begin position="206"/>
        <end position="295"/>
    </location>
</feature>
<evidence type="ECO:0000256" key="4">
    <source>
        <dbReference type="ARBA" id="ARBA00022449"/>
    </source>
</evidence>
<evidence type="ECO:0000256" key="7">
    <source>
        <dbReference type="ARBA" id="ARBA00022989"/>
    </source>
</evidence>
<evidence type="ECO:0000256" key="8">
    <source>
        <dbReference type="ARBA" id="ARBA00023055"/>
    </source>
</evidence>
<comment type="catalytic activity">
    <reaction evidence="12">
        <text>oxaloacetate(in) + 2-oxoglutarate(out) = oxaloacetate(out) + 2-oxoglutarate(in)</text>
        <dbReference type="Rhea" id="RHEA:71603"/>
        <dbReference type="ChEBI" id="CHEBI:16452"/>
        <dbReference type="ChEBI" id="CHEBI:16810"/>
    </reaction>
</comment>
<evidence type="ECO:0000313" key="18">
    <source>
        <dbReference type="EMBL" id="MBY28034.1"/>
    </source>
</evidence>
<keyword evidence="8" id="KW-0445">Lipid transport</keyword>
<evidence type="ECO:0000256" key="15">
    <source>
        <dbReference type="ARBA" id="ARBA00052710"/>
    </source>
</evidence>
<sequence>MSDSVPLPPLVKFFNGGLSATVATVIVHPLDVLKNRMQMAGRDVTATEAQKSMGGIVRSMIKEKGVTAFYPGLSAGILRQATYSTTRLGMYNSLFTFMTGEDNKPPNLLVKLGLALVSGVTGAAVGTPAEVALIRMTSDGQLPLSERRGYTSVFNALARIAKEEGIATWWRGCIATMGRAAVVNMAQLASYSQSKEIYLKSGYFKDNIVLHFASSMTSGAITTVASLPVDIAKTRIQSMKIIDGVPEYTGTINAMVKVVKNEGFFNLWKGIVPYFARIGPHTVLTFIALEKFNEAYKVAVFDRQSKK</sequence>
<comment type="catalytic activity">
    <reaction evidence="15">
        <text>succinate(in) + 2-oxoglutarate(out) = succinate(out) + 2-oxoglutarate(in)</text>
        <dbReference type="Rhea" id="RHEA:71595"/>
        <dbReference type="ChEBI" id="CHEBI:16810"/>
        <dbReference type="ChEBI" id="CHEBI:30031"/>
    </reaction>
</comment>
<evidence type="ECO:0000256" key="12">
    <source>
        <dbReference type="ARBA" id="ARBA00050120"/>
    </source>
</evidence>
<dbReference type="GO" id="GO:0016020">
    <property type="term" value="C:membrane"/>
    <property type="evidence" value="ECO:0007669"/>
    <property type="project" value="UniProtKB-SubCell"/>
</dbReference>
<evidence type="ECO:0000256" key="17">
    <source>
        <dbReference type="RuleBase" id="RU000488"/>
    </source>
</evidence>
<dbReference type="AlphaFoldDB" id="A0A2S2PF70"/>
<dbReference type="InterPro" id="IPR018108">
    <property type="entry name" value="MCP_transmembrane"/>
</dbReference>
<evidence type="ECO:0000256" key="3">
    <source>
        <dbReference type="ARBA" id="ARBA00022448"/>
    </source>
</evidence>
<protein>
    <recommendedName>
        <fullName evidence="11">Mitochondrial 2-oxoglutarate/malate carrier protein</fullName>
    </recommendedName>
</protein>
<evidence type="ECO:0000256" key="13">
    <source>
        <dbReference type="ARBA" id="ARBA00050291"/>
    </source>
</evidence>
<dbReference type="GO" id="GO:0015297">
    <property type="term" value="F:antiporter activity"/>
    <property type="evidence" value="ECO:0007669"/>
    <property type="project" value="UniProtKB-KW"/>
</dbReference>
<keyword evidence="3 17" id="KW-0813">Transport</keyword>
<evidence type="ECO:0000256" key="5">
    <source>
        <dbReference type="ARBA" id="ARBA00022692"/>
    </source>
</evidence>
<keyword evidence="4" id="KW-0050">Antiport</keyword>
<dbReference type="FunFam" id="1.50.40.10:FF:000013">
    <property type="entry name" value="Mitochondrial 2-oxoglutarate/malate carrier protein-like protein"/>
    <property type="match status" value="1"/>
</dbReference>
<organism evidence="18">
    <name type="scientific">Schizaphis graminum</name>
    <name type="common">Green bug aphid</name>
    <dbReference type="NCBI Taxonomy" id="13262"/>
    <lineage>
        <taxon>Eukaryota</taxon>
        <taxon>Metazoa</taxon>
        <taxon>Ecdysozoa</taxon>
        <taxon>Arthropoda</taxon>
        <taxon>Hexapoda</taxon>
        <taxon>Insecta</taxon>
        <taxon>Pterygota</taxon>
        <taxon>Neoptera</taxon>
        <taxon>Paraneoptera</taxon>
        <taxon>Hemiptera</taxon>
        <taxon>Sternorrhyncha</taxon>
        <taxon>Aphidomorpha</taxon>
        <taxon>Aphidoidea</taxon>
        <taxon>Aphididae</taxon>
        <taxon>Aphidini</taxon>
        <taxon>Schizaphis</taxon>
    </lineage>
</organism>
<reference evidence="18" key="1">
    <citation type="submission" date="2018-04" db="EMBL/GenBank/DDBJ databases">
        <title>Transcriptome of Schizaphis graminum biotype I.</title>
        <authorList>
            <person name="Scully E.D."/>
            <person name="Geib S.M."/>
            <person name="Palmer N.A."/>
            <person name="Koch K."/>
            <person name="Bradshaw J."/>
            <person name="Heng-Moss T."/>
            <person name="Sarath G."/>
        </authorList>
    </citation>
    <scope>NUCLEOTIDE SEQUENCE</scope>
</reference>
<dbReference type="SUPFAM" id="SSF103506">
    <property type="entry name" value="Mitochondrial carrier"/>
    <property type="match status" value="1"/>
</dbReference>
<comment type="similarity">
    <text evidence="2 17">Belongs to the mitochondrial carrier (TC 2.A.29) family.</text>
</comment>
<dbReference type="GO" id="GO:0006869">
    <property type="term" value="P:lipid transport"/>
    <property type="evidence" value="ECO:0007669"/>
    <property type="project" value="UniProtKB-KW"/>
</dbReference>
<evidence type="ECO:0000256" key="14">
    <source>
        <dbReference type="ARBA" id="ARBA00052538"/>
    </source>
</evidence>
<dbReference type="PANTHER" id="PTHR45618">
    <property type="entry name" value="MITOCHONDRIAL DICARBOXYLATE CARRIER-RELATED"/>
    <property type="match status" value="1"/>
</dbReference>
<feature type="repeat" description="Solcar" evidence="16">
    <location>
        <begin position="7"/>
        <end position="97"/>
    </location>
</feature>
<proteinExistence type="inferred from homology"/>
<dbReference type="PROSITE" id="PS50920">
    <property type="entry name" value="SOLCAR"/>
    <property type="match status" value="3"/>
</dbReference>
<feature type="repeat" description="Solcar" evidence="16">
    <location>
        <begin position="106"/>
        <end position="197"/>
    </location>
</feature>
<evidence type="ECO:0000256" key="9">
    <source>
        <dbReference type="ARBA" id="ARBA00023136"/>
    </source>
</evidence>
<evidence type="ECO:0000256" key="2">
    <source>
        <dbReference type="ARBA" id="ARBA00006375"/>
    </source>
</evidence>